<evidence type="ECO:0000256" key="8">
    <source>
        <dbReference type="ARBA" id="ARBA00022840"/>
    </source>
</evidence>
<dbReference type="HAMAP" id="MF_00228">
    <property type="entry name" value="Thz_kinase"/>
    <property type="match status" value="1"/>
</dbReference>
<keyword evidence="7 11" id="KW-0418">Kinase</keyword>
<dbReference type="PIRSF" id="PIRSF000513">
    <property type="entry name" value="Thz_kinase"/>
    <property type="match status" value="1"/>
</dbReference>
<dbReference type="GO" id="GO:0009229">
    <property type="term" value="P:thiamine diphosphate biosynthetic process"/>
    <property type="evidence" value="ECO:0007669"/>
    <property type="project" value="UniProtKB-UniRule"/>
</dbReference>
<evidence type="ECO:0000256" key="9">
    <source>
        <dbReference type="ARBA" id="ARBA00022842"/>
    </source>
</evidence>
<dbReference type="NCBIfam" id="TIGR00694">
    <property type="entry name" value="thiM"/>
    <property type="match status" value="1"/>
</dbReference>
<dbReference type="Proteomes" id="UP000432715">
    <property type="component" value="Unassembled WGS sequence"/>
</dbReference>
<dbReference type="GO" id="GO:0009228">
    <property type="term" value="P:thiamine biosynthetic process"/>
    <property type="evidence" value="ECO:0007669"/>
    <property type="project" value="UniProtKB-KW"/>
</dbReference>
<comment type="catalytic activity">
    <reaction evidence="1 11">
        <text>5-(2-hydroxyethyl)-4-methylthiazole + ATP = 4-methyl-5-(2-phosphooxyethyl)-thiazole + ADP + H(+)</text>
        <dbReference type="Rhea" id="RHEA:24212"/>
        <dbReference type="ChEBI" id="CHEBI:15378"/>
        <dbReference type="ChEBI" id="CHEBI:17957"/>
        <dbReference type="ChEBI" id="CHEBI:30616"/>
        <dbReference type="ChEBI" id="CHEBI:58296"/>
        <dbReference type="ChEBI" id="CHEBI:456216"/>
        <dbReference type="EC" id="2.7.1.50"/>
    </reaction>
</comment>
<protein>
    <recommendedName>
        <fullName evidence="11">Hydroxyethylthiazole kinase</fullName>
        <ecNumber evidence="11">2.7.1.50</ecNumber>
    </recommendedName>
    <alternativeName>
        <fullName evidence="11">4-methyl-5-beta-hydroxyethylthiazole kinase</fullName>
        <shortName evidence="11">TH kinase</shortName>
        <shortName evidence="11">Thz kinase</shortName>
    </alternativeName>
</protein>
<evidence type="ECO:0000256" key="11">
    <source>
        <dbReference type="HAMAP-Rule" id="MF_00228"/>
    </source>
</evidence>
<name>A0A6I0F8J1_9FIRM</name>
<keyword evidence="8 11" id="KW-0067">ATP-binding</keyword>
<feature type="binding site" evidence="11">
    <location>
        <position position="123"/>
    </location>
    <ligand>
        <name>ATP</name>
        <dbReference type="ChEBI" id="CHEBI:30616"/>
    </ligand>
</feature>
<dbReference type="InterPro" id="IPR029056">
    <property type="entry name" value="Ribokinase-like"/>
</dbReference>
<dbReference type="CDD" id="cd01170">
    <property type="entry name" value="THZ_kinase"/>
    <property type="match status" value="1"/>
</dbReference>
<evidence type="ECO:0000256" key="3">
    <source>
        <dbReference type="ARBA" id="ARBA00004868"/>
    </source>
</evidence>
<keyword evidence="6 11" id="KW-0547">Nucleotide-binding</keyword>
<dbReference type="RefSeq" id="WP_151862030.1">
    <property type="nucleotide sequence ID" value="NZ_WBZC01000057.1"/>
</dbReference>
<dbReference type="EMBL" id="WBZC01000057">
    <property type="protein sequence ID" value="KAB3531312.1"/>
    <property type="molecule type" value="Genomic_DNA"/>
</dbReference>
<dbReference type="OrthoDB" id="9778146at2"/>
<proteinExistence type="inferred from homology"/>
<comment type="caution">
    <text evidence="12">The sequence shown here is derived from an EMBL/GenBank/DDBJ whole genome shotgun (WGS) entry which is preliminary data.</text>
</comment>
<keyword evidence="4 11" id="KW-0808">Transferase</keyword>
<dbReference type="UniPathway" id="UPA00060">
    <property type="reaction ID" value="UER00139"/>
</dbReference>
<dbReference type="Pfam" id="PF02110">
    <property type="entry name" value="HK"/>
    <property type="match status" value="1"/>
</dbReference>
<dbReference type="PRINTS" id="PR01099">
    <property type="entry name" value="HYETHTZKNASE"/>
</dbReference>
<evidence type="ECO:0000256" key="7">
    <source>
        <dbReference type="ARBA" id="ARBA00022777"/>
    </source>
</evidence>
<dbReference type="EC" id="2.7.1.50" evidence="11"/>
<dbReference type="SUPFAM" id="SSF53613">
    <property type="entry name" value="Ribokinase-like"/>
    <property type="match status" value="1"/>
</dbReference>
<dbReference type="AlphaFoldDB" id="A0A6I0F8J1"/>
<reference evidence="12 13" key="1">
    <citation type="submission" date="2019-10" db="EMBL/GenBank/DDBJ databases">
        <title>Alkaliphilus serpentinus sp. nov. and Alkaliphilus pronyensis sp. nov., two novel anaerobic alkaliphilic species isolated from the serpentinized-hosted hydrothermal field of the Prony Bay (New Caledonia).</title>
        <authorList>
            <person name="Postec A."/>
        </authorList>
    </citation>
    <scope>NUCLEOTIDE SEQUENCE [LARGE SCALE GENOMIC DNA]</scope>
    <source>
        <strain evidence="12 13">LacV</strain>
    </source>
</reference>
<accession>A0A6I0F8J1</accession>
<comment type="similarity">
    <text evidence="11">Belongs to the Thz kinase family.</text>
</comment>
<keyword evidence="9 11" id="KW-0460">Magnesium</keyword>
<keyword evidence="5 11" id="KW-0479">Metal-binding</keyword>
<sequence>MSIMHKEFTSILKKIRMDKPLVHHITNYVTANDCANVVLSLGGAPVMADDPIEVEEMVSIASSLVLNIGTINHNKIEAFIKAGKKANQLGIPVILDPVGVGATSLRSEAIKEILAEVKISVLRGNMSEIKNIYGVKSLTRGVDSSDDTMAGGREIAESLAKTLKCIIAITGKIDIVSDGRKTYYINHGHERLTKITGTGCMTTSLIGLCCGAKESYLYGAILGVVIMAASGEKAYNQLEDIGTYRVKLMDYISRFSIEEIGGGEKIHEAN</sequence>
<dbReference type="GO" id="GO:0000287">
    <property type="term" value="F:magnesium ion binding"/>
    <property type="evidence" value="ECO:0007669"/>
    <property type="project" value="UniProtKB-UniRule"/>
</dbReference>
<feature type="binding site" evidence="11">
    <location>
        <position position="170"/>
    </location>
    <ligand>
        <name>ATP</name>
        <dbReference type="ChEBI" id="CHEBI:30616"/>
    </ligand>
</feature>
<evidence type="ECO:0000313" key="12">
    <source>
        <dbReference type="EMBL" id="KAB3531312.1"/>
    </source>
</evidence>
<gene>
    <name evidence="11 12" type="primary">thiM</name>
    <name evidence="12" type="ORF">F8154_12890</name>
</gene>
<comment type="function">
    <text evidence="11">Catalyzes the phosphorylation of the hydroxyl group of 4-methyl-5-beta-hydroxyethylthiazole (THZ).</text>
</comment>
<keyword evidence="10 11" id="KW-0784">Thiamine biosynthesis</keyword>
<evidence type="ECO:0000256" key="4">
    <source>
        <dbReference type="ARBA" id="ARBA00022679"/>
    </source>
</evidence>
<evidence type="ECO:0000256" key="10">
    <source>
        <dbReference type="ARBA" id="ARBA00022977"/>
    </source>
</evidence>
<dbReference type="InterPro" id="IPR000417">
    <property type="entry name" value="Hyethyz_kinase"/>
</dbReference>
<keyword evidence="13" id="KW-1185">Reference proteome</keyword>
<dbReference type="Gene3D" id="3.40.1190.20">
    <property type="match status" value="1"/>
</dbReference>
<dbReference type="NCBIfam" id="NF006830">
    <property type="entry name" value="PRK09355.1"/>
    <property type="match status" value="1"/>
</dbReference>
<dbReference type="GO" id="GO:0005524">
    <property type="term" value="F:ATP binding"/>
    <property type="evidence" value="ECO:0007669"/>
    <property type="project" value="UniProtKB-UniRule"/>
</dbReference>
<feature type="binding site" evidence="11">
    <location>
        <position position="47"/>
    </location>
    <ligand>
        <name>substrate</name>
    </ligand>
</feature>
<evidence type="ECO:0000256" key="1">
    <source>
        <dbReference type="ARBA" id="ARBA00001771"/>
    </source>
</evidence>
<feature type="binding site" evidence="11">
    <location>
        <position position="197"/>
    </location>
    <ligand>
        <name>substrate</name>
    </ligand>
</feature>
<organism evidence="12 13">
    <name type="scientific">Alkaliphilus pronyensis</name>
    <dbReference type="NCBI Taxonomy" id="1482732"/>
    <lineage>
        <taxon>Bacteria</taxon>
        <taxon>Bacillati</taxon>
        <taxon>Bacillota</taxon>
        <taxon>Clostridia</taxon>
        <taxon>Peptostreptococcales</taxon>
        <taxon>Natronincolaceae</taxon>
        <taxon>Alkaliphilus</taxon>
    </lineage>
</organism>
<dbReference type="GO" id="GO:0004417">
    <property type="term" value="F:hydroxyethylthiazole kinase activity"/>
    <property type="evidence" value="ECO:0007669"/>
    <property type="project" value="UniProtKB-UniRule"/>
</dbReference>
<evidence type="ECO:0000256" key="5">
    <source>
        <dbReference type="ARBA" id="ARBA00022723"/>
    </source>
</evidence>
<evidence type="ECO:0000256" key="6">
    <source>
        <dbReference type="ARBA" id="ARBA00022741"/>
    </source>
</evidence>
<comment type="pathway">
    <text evidence="3 11">Cofactor biosynthesis; thiamine diphosphate biosynthesis; 4-methyl-5-(2-phosphoethyl)-thiazole from 5-(2-hydroxyethyl)-4-methylthiazole: step 1/1.</text>
</comment>
<evidence type="ECO:0000313" key="13">
    <source>
        <dbReference type="Proteomes" id="UP000432715"/>
    </source>
</evidence>
<evidence type="ECO:0000256" key="2">
    <source>
        <dbReference type="ARBA" id="ARBA00001946"/>
    </source>
</evidence>
<comment type="cofactor">
    <cofactor evidence="2 11">
        <name>Mg(2+)</name>
        <dbReference type="ChEBI" id="CHEBI:18420"/>
    </cofactor>
</comment>